<reference evidence="2" key="1">
    <citation type="journal article" date="2020" name="Nat. Commun.">
        <title>Genome sequence of the cluster root forming white lupin.</title>
        <authorList>
            <person name="Hufnagel B."/>
            <person name="Marques A."/>
            <person name="Soriano A."/>
            <person name="Marques L."/>
            <person name="Divol F."/>
            <person name="Doumas P."/>
            <person name="Sallet E."/>
            <person name="Mancinotti D."/>
            <person name="Carrere S."/>
            <person name="Marande W."/>
            <person name="Arribat S."/>
            <person name="Keller J."/>
            <person name="Huneau C."/>
            <person name="Blein T."/>
            <person name="Aime D."/>
            <person name="Laguerre M."/>
            <person name="Taylor J."/>
            <person name="Schubert V."/>
            <person name="Nelson M."/>
            <person name="Geu-Flores F."/>
            <person name="Crespi M."/>
            <person name="Gallardo-Guerrero K."/>
            <person name="Delaux P.-M."/>
            <person name="Salse J."/>
            <person name="Berges H."/>
            <person name="Guyot R."/>
            <person name="Gouzy J."/>
            <person name="Peret B."/>
        </authorList>
    </citation>
    <scope>NUCLEOTIDE SEQUENCE [LARGE SCALE GENOMIC DNA]</scope>
    <source>
        <strain evidence="2">cv. Amiga</strain>
    </source>
</reference>
<accession>A0A6A4R5V5</accession>
<comment type="caution">
    <text evidence="1">The sequence shown here is derived from an EMBL/GenBank/DDBJ whole genome shotgun (WGS) entry which is preliminary data.</text>
</comment>
<keyword evidence="2" id="KW-1185">Reference proteome</keyword>
<gene>
    <name evidence="1" type="ORF">Lalb_Chr01g0005701</name>
</gene>
<protein>
    <submittedName>
        <fullName evidence="1">Uncharacterized protein</fullName>
    </submittedName>
</protein>
<name>A0A6A4R5V5_LUPAL</name>
<evidence type="ECO:0000313" key="2">
    <source>
        <dbReference type="Proteomes" id="UP000447434"/>
    </source>
</evidence>
<dbReference type="AlphaFoldDB" id="A0A6A4R5V5"/>
<evidence type="ECO:0000313" key="1">
    <source>
        <dbReference type="EMBL" id="KAE9620686.1"/>
    </source>
</evidence>
<organism evidence="1 2">
    <name type="scientific">Lupinus albus</name>
    <name type="common">White lupine</name>
    <name type="synonym">Lupinus termis</name>
    <dbReference type="NCBI Taxonomy" id="3870"/>
    <lineage>
        <taxon>Eukaryota</taxon>
        <taxon>Viridiplantae</taxon>
        <taxon>Streptophyta</taxon>
        <taxon>Embryophyta</taxon>
        <taxon>Tracheophyta</taxon>
        <taxon>Spermatophyta</taxon>
        <taxon>Magnoliopsida</taxon>
        <taxon>eudicotyledons</taxon>
        <taxon>Gunneridae</taxon>
        <taxon>Pentapetalae</taxon>
        <taxon>rosids</taxon>
        <taxon>fabids</taxon>
        <taxon>Fabales</taxon>
        <taxon>Fabaceae</taxon>
        <taxon>Papilionoideae</taxon>
        <taxon>50 kb inversion clade</taxon>
        <taxon>genistoids sensu lato</taxon>
        <taxon>core genistoids</taxon>
        <taxon>Genisteae</taxon>
        <taxon>Lupinus</taxon>
    </lineage>
</organism>
<sequence length="70" mass="8155">MLNKLHNLVYKMELTMQILGASSFSIYNLQLPLDVIVRKEVSLMAFIKRKLVIMVMNHDQIKPVHTFVLV</sequence>
<proteinExistence type="predicted"/>
<dbReference type="EMBL" id="WOCE01000001">
    <property type="protein sequence ID" value="KAE9620686.1"/>
    <property type="molecule type" value="Genomic_DNA"/>
</dbReference>
<dbReference type="Proteomes" id="UP000447434">
    <property type="component" value="Chromosome 1"/>
</dbReference>